<gene>
    <name evidence="1" type="primary">Necator_chrX.g25907</name>
    <name evidence="1" type="ORF">RB195_025741</name>
</gene>
<evidence type="ECO:0000313" key="1">
    <source>
        <dbReference type="EMBL" id="KAK6766012.1"/>
    </source>
</evidence>
<name>A0ABR1ETN4_NECAM</name>
<reference evidence="1 2" key="1">
    <citation type="submission" date="2023-08" db="EMBL/GenBank/DDBJ databases">
        <title>A Necator americanus chromosomal reference genome.</title>
        <authorList>
            <person name="Ilik V."/>
            <person name="Petrzelkova K.J."/>
            <person name="Pardy F."/>
            <person name="Fuh T."/>
            <person name="Niatou-Singa F.S."/>
            <person name="Gouil Q."/>
            <person name="Baker L."/>
            <person name="Ritchie M.E."/>
            <person name="Jex A.R."/>
            <person name="Gazzola D."/>
            <person name="Li H."/>
            <person name="Toshio Fujiwara R."/>
            <person name="Zhan B."/>
            <person name="Aroian R.V."/>
            <person name="Pafco B."/>
            <person name="Schwarz E.M."/>
        </authorList>
    </citation>
    <scope>NUCLEOTIDE SEQUENCE [LARGE SCALE GENOMIC DNA]</scope>
    <source>
        <strain evidence="1 2">Aroian</strain>
        <tissue evidence="1">Whole animal</tissue>
    </source>
</reference>
<accession>A0ABR1ETN4</accession>
<dbReference type="Proteomes" id="UP001303046">
    <property type="component" value="Unassembled WGS sequence"/>
</dbReference>
<organism evidence="1 2">
    <name type="scientific">Necator americanus</name>
    <name type="common">Human hookworm</name>
    <dbReference type="NCBI Taxonomy" id="51031"/>
    <lineage>
        <taxon>Eukaryota</taxon>
        <taxon>Metazoa</taxon>
        <taxon>Ecdysozoa</taxon>
        <taxon>Nematoda</taxon>
        <taxon>Chromadorea</taxon>
        <taxon>Rhabditida</taxon>
        <taxon>Rhabditina</taxon>
        <taxon>Rhabditomorpha</taxon>
        <taxon>Strongyloidea</taxon>
        <taxon>Ancylostomatidae</taxon>
        <taxon>Bunostominae</taxon>
        <taxon>Necator</taxon>
    </lineage>
</organism>
<dbReference type="EMBL" id="JAVFWL010000006">
    <property type="protein sequence ID" value="KAK6766012.1"/>
    <property type="molecule type" value="Genomic_DNA"/>
</dbReference>
<keyword evidence="2" id="KW-1185">Reference proteome</keyword>
<protein>
    <submittedName>
        <fullName evidence="1">Uncharacterized protein</fullName>
    </submittedName>
</protein>
<comment type="caution">
    <text evidence="1">The sequence shown here is derived from an EMBL/GenBank/DDBJ whole genome shotgun (WGS) entry which is preliminary data.</text>
</comment>
<evidence type="ECO:0000313" key="2">
    <source>
        <dbReference type="Proteomes" id="UP001303046"/>
    </source>
</evidence>
<sequence>MSFSEIVVEGLRMSKSVRKKLNGLILATSATRTATTFEDWLPFVCTFNMLQSVSVHLMDERRQSRLTYDDRRGSRLSRRGTLADIVVSSHHLCPPQWYGVGFIEDYQPSLTTPTDNPIGWAMFNPLPIRGPTQRPRNRTIGMSTLLLIYFPTHHYLSLDGSVWEGEEQ</sequence>
<proteinExistence type="predicted"/>